<dbReference type="OrthoDB" id="270970at2759"/>
<dbReference type="GO" id="GO:0031267">
    <property type="term" value="F:small GTPase binding"/>
    <property type="evidence" value="ECO:0007669"/>
    <property type="project" value="InterPro"/>
</dbReference>
<dbReference type="Proteomes" id="UP000274504">
    <property type="component" value="Unassembled WGS sequence"/>
</dbReference>
<feature type="region of interest" description="Disordered" evidence="5">
    <location>
        <begin position="345"/>
        <end position="364"/>
    </location>
</feature>
<evidence type="ECO:0000256" key="5">
    <source>
        <dbReference type="SAM" id="MobiDB-lite"/>
    </source>
</evidence>
<dbReference type="InterPro" id="IPR017455">
    <property type="entry name" value="Znf_FYVE-rel"/>
</dbReference>
<dbReference type="GO" id="GO:0098793">
    <property type="term" value="C:presynapse"/>
    <property type="evidence" value="ECO:0007669"/>
    <property type="project" value="GOC"/>
</dbReference>
<dbReference type="PRINTS" id="PR00360">
    <property type="entry name" value="C2DOMAIN"/>
</dbReference>
<dbReference type="GO" id="GO:0061669">
    <property type="term" value="P:spontaneous neurotransmitter secretion"/>
    <property type="evidence" value="ECO:0007669"/>
    <property type="project" value="TreeGrafter"/>
</dbReference>
<dbReference type="GO" id="GO:0008270">
    <property type="term" value="F:zinc ion binding"/>
    <property type="evidence" value="ECO:0007669"/>
    <property type="project" value="UniProtKB-KW"/>
</dbReference>
<dbReference type="Gene3D" id="2.60.40.150">
    <property type="entry name" value="C2 domain"/>
    <property type="match status" value="2"/>
</dbReference>
<sequence>MEGYICPSDRQLALRARLGTGWSTVAQANQRRVNTRFSNEELDHIYRVLQRNESLNERENRRVESMLQRLENMKMATVPQTKTTCGHCGHEFGILLKSSAHCADCGRLVCSRCSMEFIKEVTEKPKPVQDTSNISPSRYLPPGSTGTVAAETKTSSGVLQRLWRSRQMSEQREDVTDGSGPLDQSAFNGSAGGRSKHKSFLLERRQSLSRISHLFTIPRSLTPSTTLTPTSNRYHLCKLCWEAREVWKRTGAWFHQDFPKSGLHSSCPSSPLNSRSVTTVDGWTSLLARGPIESSSTGGAALGSDDDWTRIEKRPAETGHSSEGTGGHSGLNATRYTAEGIVTRKISREESGSPPDTVVANSGNSGGSCANALTGSPLSIFDNSSWRSSSDQQQSSQNLSSPTSKLNPKISSPVHESLSQNSFQTIERSPQRGREAKIQSLFPETKMALGLGGSKIIPPTFTPPPDLKFKKEPSPFRKVAIAFAEAPLGILYFSATHDVSNCELHIRIHNAKNLIAMDANGLSDPFVVCQLLPAAGKRFRTRTIPQNLNPVWNETFTFTDFDNRKLEKRVLRFAVLDEDIFGADWLGEYRLSLGELLPDRLSEFAVPLNPRKPLPKEIDDLANPTRGKIQVALRYIDESKQLSVEVLRCADLAPMDHNGYSDPFVKLCVYLLKFQNP</sequence>
<feature type="compositionally biased region" description="Low complexity" evidence="5">
    <location>
        <begin position="384"/>
        <end position="404"/>
    </location>
</feature>
<dbReference type="SMART" id="SM00239">
    <property type="entry name" value="C2"/>
    <property type="match status" value="1"/>
</dbReference>
<dbReference type="PROSITE" id="PS50916">
    <property type="entry name" value="RABBD"/>
    <property type="match status" value="1"/>
</dbReference>
<dbReference type="InterPro" id="IPR010911">
    <property type="entry name" value="Rab_BD"/>
</dbReference>
<evidence type="ECO:0000313" key="9">
    <source>
        <dbReference type="EMBL" id="VDL61721.1"/>
    </source>
</evidence>
<dbReference type="InterPro" id="IPR041282">
    <property type="entry name" value="FYVE_2"/>
</dbReference>
<gene>
    <name evidence="9" type="ORF">HDID_LOCUS9403</name>
</gene>
<name>A0A158QFS7_HYMDI</name>
<dbReference type="Gene3D" id="3.30.40.10">
    <property type="entry name" value="Zinc/RING finger domain, C3HC4 (zinc finger)"/>
    <property type="match status" value="1"/>
</dbReference>
<dbReference type="InterPro" id="IPR043566">
    <property type="entry name" value="Rabphilin/DOC2/Noc2"/>
</dbReference>
<dbReference type="PROSITE" id="PS50178">
    <property type="entry name" value="ZF_FYVE"/>
    <property type="match status" value="1"/>
</dbReference>
<dbReference type="EMBL" id="UYSG01011283">
    <property type="protein sequence ID" value="VDL61721.1"/>
    <property type="molecule type" value="Genomic_DNA"/>
</dbReference>
<evidence type="ECO:0000256" key="4">
    <source>
        <dbReference type="PROSITE-ProRule" id="PRU00091"/>
    </source>
</evidence>
<feature type="compositionally biased region" description="Polar residues" evidence="5">
    <location>
        <begin position="144"/>
        <end position="158"/>
    </location>
</feature>
<dbReference type="PROSITE" id="PS50004">
    <property type="entry name" value="C2"/>
    <property type="match status" value="1"/>
</dbReference>
<evidence type="ECO:0000259" key="6">
    <source>
        <dbReference type="PROSITE" id="PS50004"/>
    </source>
</evidence>
<dbReference type="GO" id="GO:0006886">
    <property type="term" value="P:intracellular protein transport"/>
    <property type="evidence" value="ECO:0007669"/>
    <property type="project" value="InterPro"/>
</dbReference>
<dbReference type="WBParaSite" id="HDID_0000940501-mRNA-1">
    <property type="protein sequence ID" value="HDID_0000940501-mRNA-1"/>
    <property type="gene ID" value="HDID_0000940501"/>
</dbReference>
<dbReference type="Pfam" id="PF02318">
    <property type="entry name" value="FYVE_2"/>
    <property type="match status" value="1"/>
</dbReference>
<dbReference type="PANTHER" id="PTHR45729:SF6">
    <property type="entry name" value="RABPHILIN, ISOFORM A"/>
    <property type="match status" value="1"/>
</dbReference>
<dbReference type="SUPFAM" id="SSF49562">
    <property type="entry name" value="C2 domain (Calcium/lipid-binding domain, CaLB)"/>
    <property type="match status" value="2"/>
</dbReference>
<feature type="region of interest" description="Disordered" evidence="5">
    <location>
        <begin position="315"/>
        <end position="334"/>
    </location>
</feature>
<proteinExistence type="predicted"/>
<feature type="region of interest" description="Disordered" evidence="5">
    <location>
        <begin position="383"/>
        <end position="435"/>
    </location>
</feature>
<dbReference type="InterPro" id="IPR013083">
    <property type="entry name" value="Znf_RING/FYVE/PHD"/>
</dbReference>
<organism evidence="11">
    <name type="scientific">Hymenolepis diminuta</name>
    <name type="common">Rat tapeworm</name>
    <dbReference type="NCBI Taxonomy" id="6216"/>
    <lineage>
        <taxon>Eukaryota</taxon>
        <taxon>Metazoa</taxon>
        <taxon>Spiralia</taxon>
        <taxon>Lophotrochozoa</taxon>
        <taxon>Platyhelminthes</taxon>
        <taxon>Cestoda</taxon>
        <taxon>Eucestoda</taxon>
        <taxon>Cyclophyllidea</taxon>
        <taxon>Hymenolepididae</taxon>
        <taxon>Hymenolepis</taxon>
    </lineage>
</organism>
<feature type="domain" description="RabBD" evidence="8">
    <location>
        <begin position="31"/>
        <end position="257"/>
    </location>
</feature>
<dbReference type="GO" id="GO:0017158">
    <property type="term" value="P:regulation of calcium ion-dependent exocytosis"/>
    <property type="evidence" value="ECO:0007669"/>
    <property type="project" value="TreeGrafter"/>
</dbReference>
<evidence type="ECO:0000313" key="10">
    <source>
        <dbReference type="Proteomes" id="UP000274504"/>
    </source>
</evidence>
<feature type="domain" description="C2" evidence="6">
    <location>
        <begin position="487"/>
        <end position="606"/>
    </location>
</feature>
<evidence type="ECO:0000259" key="7">
    <source>
        <dbReference type="PROSITE" id="PS50178"/>
    </source>
</evidence>
<dbReference type="InterPro" id="IPR000008">
    <property type="entry name" value="C2_dom"/>
</dbReference>
<dbReference type="PANTHER" id="PTHR45729">
    <property type="entry name" value="RABPHILIN, ISOFORM A"/>
    <property type="match status" value="1"/>
</dbReference>
<evidence type="ECO:0000256" key="1">
    <source>
        <dbReference type="ARBA" id="ARBA00022723"/>
    </source>
</evidence>
<keyword evidence="2 4" id="KW-0863">Zinc-finger</keyword>
<reference evidence="9 10" key="2">
    <citation type="submission" date="2018-11" db="EMBL/GenBank/DDBJ databases">
        <authorList>
            <consortium name="Pathogen Informatics"/>
        </authorList>
    </citation>
    <scope>NUCLEOTIDE SEQUENCE [LARGE SCALE GENOMIC DNA]</scope>
</reference>
<dbReference type="Pfam" id="PF00168">
    <property type="entry name" value="C2"/>
    <property type="match status" value="2"/>
</dbReference>
<evidence type="ECO:0000259" key="8">
    <source>
        <dbReference type="PROSITE" id="PS50916"/>
    </source>
</evidence>
<dbReference type="GO" id="GO:0006887">
    <property type="term" value="P:exocytosis"/>
    <property type="evidence" value="ECO:0007669"/>
    <property type="project" value="TreeGrafter"/>
</dbReference>
<keyword evidence="1" id="KW-0479">Metal-binding</keyword>
<reference evidence="11" key="1">
    <citation type="submission" date="2016-04" db="UniProtKB">
        <authorList>
            <consortium name="WormBaseParasite"/>
        </authorList>
    </citation>
    <scope>IDENTIFICATION</scope>
</reference>
<dbReference type="InterPro" id="IPR035892">
    <property type="entry name" value="C2_domain_sf"/>
</dbReference>
<dbReference type="AlphaFoldDB" id="A0A158QFS7"/>
<feature type="region of interest" description="Disordered" evidence="5">
    <location>
        <begin position="127"/>
        <end position="199"/>
    </location>
</feature>
<dbReference type="SUPFAM" id="SSF57903">
    <property type="entry name" value="FYVE/PHD zinc finger"/>
    <property type="match status" value="1"/>
</dbReference>
<dbReference type="InterPro" id="IPR011011">
    <property type="entry name" value="Znf_FYVE_PHD"/>
</dbReference>
<keyword evidence="3" id="KW-0862">Zinc</keyword>
<feature type="compositionally biased region" description="Polar residues" evidence="5">
    <location>
        <begin position="417"/>
        <end position="428"/>
    </location>
</feature>
<protein>
    <submittedName>
        <fullName evidence="11">C2 domain-containing protein</fullName>
    </submittedName>
</protein>
<evidence type="ECO:0000256" key="3">
    <source>
        <dbReference type="ARBA" id="ARBA00022833"/>
    </source>
</evidence>
<accession>A0A158QFS7</accession>
<feature type="domain" description="FYVE-type" evidence="7">
    <location>
        <begin position="79"/>
        <end position="114"/>
    </location>
</feature>
<evidence type="ECO:0000256" key="2">
    <source>
        <dbReference type="ARBA" id="ARBA00022771"/>
    </source>
</evidence>
<evidence type="ECO:0000313" key="11">
    <source>
        <dbReference type="WBParaSite" id="HDID_0000940501-mRNA-1"/>
    </source>
</evidence>
<dbReference type="STRING" id="6216.A0A158QFS7"/>